<evidence type="ECO:0000313" key="3">
    <source>
        <dbReference type="Proteomes" id="UP000660554"/>
    </source>
</evidence>
<organism evidence="2 3">
    <name type="scientific">Streptomyces virginiae</name>
    <name type="common">Streptomyces cinnamonensis</name>
    <dbReference type="NCBI Taxonomy" id="1961"/>
    <lineage>
        <taxon>Bacteria</taxon>
        <taxon>Bacillati</taxon>
        <taxon>Actinomycetota</taxon>
        <taxon>Actinomycetes</taxon>
        <taxon>Kitasatosporales</taxon>
        <taxon>Streptomycetaceae</taxon>
        <taxon>Streptomyces</taxon>
    </lineage>
</organism>
<protein>
    <recommendedName>
        <fullName evidence="4">Peptidase M23</fullName>
    </recommendedName>
</protein>
<reference evidence="3" key="1">
    <citation type="submission" date="2020-09" db="EMBL/GenBank/DDBJ databases">
        <title>Whole genome shotgun sequence of Streptomyces cinnamonensis NBRC 15873.</title>
        <authorList>
            <person name="Komaki H."/>
            <person name="Tamura T."/>
        </authorList>
    </citation>
    <scope>NUCLEOTIDE SEQUENCE [LARGE SCALE GENOMIC DNA]</scope>
    <source>
        <strain evidence="3">NBRC 15873</strain>
    </source>
</reference>
<gene>
    <name evidence="2" type="ORF">Scinn_03900</name>
</gene>
<evidence type="ECO:0000313" key="2">
    <source>
        <dbReference type="EMBL" id="GHI10927.1"/>
    </source>
</evidence>
<keyword evidence="3" id="KW-1185">Reference proteome</keyword>
<evidence type="ECO:0008006" key="4">
    <source>
        <dbReference type="Google" id="ProtNLM"/>
    </source>
</evidence>
<accession>A0ABQ3NDQ3</accession>
<comment type="caution">
    <text evidence="2">The sequence shown here is derived from an EMBL/GenBank/DDBJ whole genome shotgun (WGS) entry which is preliminary data.</text>
</comment>
<proteinExistence type="predicted"/>
<evidence type="ECO:0000256" key="1">
    <source>
        <dbReference type="SAM" id="SignalP"/>
    </source>
</evidence>
<dbReference type="Proteomes" id="UP000660554">
    <property type="component" value="Unassembled WGS sequence"/>
</dbReference>
<keyword evidence="1" id="KW-0732">Signal</keyword>
<dbReference type="EMBL" id="BNDV01000002">
    <property type="protein sequence ID" value="GHI10927.1"/>
    <property type="molecule type" value="Genomic_DNA"/>
</dbReference>
<name>A0ABQ3NDQ3_STRVG</name>
<sequence length="136" mass="15048">MKSMRAAVAALAASGVLVLALPSVAEAEPTGRCYPEMACLYYNSNQAGALAQMYHIENYPAYLFTGTFNRGTGNGDTELLKNNAASADSRYWNQAVRVHFNSWYKGPYDVVEPQTRRNLNATYNNNASWNYHPNGV</sequence>
<feature type="chain" id="PRO_5047282097" description="Peptidase M23" evidence="1">
    <location>
        <begin position="28"/>
        <end position="136"/>
    </location>
</feature>
<feature type="signal peptide" evidence="1">
    <location>
        <begin position="1"/>
        <end position="27"/>
    </location>
</feature>